<accession>A0ACA9LS75</accession>
<gene>
    <name evidence="1" type="ORF">DHETER_LOCUS4727</name>
</gene>
<name>A0ACA9LS75_9GLOM</name>
<reference evidence="1" key="1">
    <citation type="submission" date="2021-06" db="EMBL/GenBank/DDBJ databases">
        <authorList>
            <person name="Kallberg Y."/>
            <person name="Tangrot J."/>
            <person name="Rosling A."/>
        </authorList>
    </citation>
    <scope>NUCLEOTIDE SEQUENCE</scope>
    <source>
        <strain evidence="1">IL203A</strain>
    </source>
</reference>
<protein>
    <submittedName>
        <fullName evidence="1">58_t:CDS:1</fullName>
    </submittedName>
</protein>
<dbReference type="Proteomes" id="UP000789702">
    <property type="component" value="Unassembled WGS sequence"/>
</dbReference>
<comment type="caution">
    <text evidence="1">The sequence shown here is derived from an EMBL/GenBank/DDBJ whole genome shotgun (WGS) entry which is preliminary data.</text>
</comment>
<evidence type="ECO:0000313" key="1">
    <source>
        <dbReference type="EMBL" id="CAG8539235.1"/>
    </source>
</evidence>
<evidence type="ECO:0000313" key="2">
    <source>
        <dbReference type="Proteomes" id="UP000789702"/>
    </source>
</evidence>
<sequence length="45" mass="4918">ILAKVLSSSDSSLSEHGSAWCSFVNAFLLQFKISVLSMLNPDWST</sequence>
<proteinExistence type="predicted"/>
<organism evidence="1 2">
    <name type="scientific">Dentiscutata heterogama</name>
    <dbReference type="NCBI Taxonomy" id="1316150"/>
    <lineage>
        <taxon>Eukaryota</taxon>
        <taxon>Fungi</taxon>
        <taxon>Fungi incertae sedis</taxon>
        <taxon>Mucoromycota</taxon>
        <taxon>Glomeromycotina</taxon>
        <taxon>Glomeromycetes</taxon>
        <taxon>Diversisporales</taxon>
        <taxon>Gigasporaceae</taxon>
        <taxon>Dentiscutata</taxon>
    </lineage>
</organism>
<keyword evidence="2" id="KW-1185">Reference proteome</keyword>
<feature type="non-terminal residue" evidence="1">
    <location>
        <position position="1"/>
    </location>
</feature>
<dbReference type="EMBL" id="CAJVPU010004873">
    <property type="protein sequence ID" value="CAG8539235.1"/>
    <property type="molecule type" value="Genomic_DNA"/>
</dbReference>